<dbReference type="eggNOG" id="ENOG5032TSU">
    <property type="taxonomic scope" value="Bacteria"/>
</dbReference>
<feature type="transmembrane region" description="Helical" evidence="1">
    <location>
        <begin position="30"/>
        <end position="51"/>
    </location>
</feature>
<dbReference type="Proteomes" id="UP000064912">
    <property type="component" value="Chromosome"/>
</dbReference>
<keyword evidence="1" id="KW-0472">Membrane</keyword>
<gene>
    <name evidence="2" type="ORF">NHU_02974</name>
</gene>
<protein>
    <submittedName>
        <fullName evidence="2">5-aminolevulic acid synthase isozyme</fullName>
    </submittedName>
</protein>
<evidence type="ECO:0000256" key="1">
    <source>
        <dbReference type="SAM" id="Phobius"/>
    </source>
</evidence>
<organism evidence="2 3">
    <name type="scientific">Rhodovulum sulfidophilum</name>
    <name type="common">Rhodobacter sulfidophilus</name>
    <dbReference type="NCBI Taxonomy" id="35806"/>
    <lineage>
        <taxon>Bacteria</taxon>
        <taxon>Pseudomonadati</taxon>
        <taxon>Pseudomonadota</taxon>
        <taxon>Alphaproteobacteria</taxon>
        <taxon>Rhodobacterales</taxon>
        <taxon>Paracoccaceae</taxon>
        <taxon>Rhodovulum</taxon>
    </lineage>
</organism>
<dbReference type="KEGG" id="rsu:NHU_02974"/>
<evidence type="ECO:0000313" key="2">
    <source>
        <dbReference type="EMBL" id="BAQ70121.1"/>
    </source>
</evidence>
<keyword evidence="1" id="KW-1133">Transmembrane helix</keyword>
<evidence type="ECO:0000313" key="3">
    <source>
        <dbReference type="Proteomes" id="UP000064912"/>
    </source>
</evidence>
<dbReference type="EMBL" id="AP014800">
    <property type="protein sequence ID" value="BAQ70121.1"/>
    <property type="molecule type" value="Genomic_DNA"/>
</dbReference>
<dbReference type="PATRIC" id="fig|35806.4.peg.3057"/>
<reference evidence="2 3" key="1">
    <citation type="submission" date="2015-02" db="EMBL/GenBank/DDBJ databases">
        <title>Genome sequene of Rhodovulum sulfidophilum DSM 2351.</title>
        <authorList>
            <person name="Nagao N."/>
        </authorList>
    </citation>
    <scope>NUCLEOTIDE SEQUENCE [LARGE SCALE GENOMIC DNA]</scope>
    <source>
        <strain evidence="2 3">DSM 2351</strain>
    </source>
</reference>
<proteinExistence type="predicted"/>
<name>A0A0D6B4V8_RHOSU</name>
<keyword evidence="1" id="KW-0812">Transmembrane</keyword>
<sequence>MQLSNGPAKPNANRKTCAAAGPGSALTRGVGLGLALGLALGLGAALAASAAPVDGKGARKLVFKPDGAEVAVVDLPFLSETDRKTLVVVGAQQPYYGAIALAPTEGLRSKATLAAANYHDVDAARVAALRGCDAARKPEGAPCVIAAEIRPKGWEPRALQLSADATDGLRSEYGRRGGPRAMAISPSTGRWAVIKGQGAASRALEACADRSGATDCRIAVEDR</sequence>
<dbReference type="AlphaFoldDB" id="A0A0D6B4V8"/>
<accession>A0A0D6B4V8</accession>